<proteinExistence type="predicted"/>
<organism evidence="2 3">
    <name type="scientific">Cylicocyclus nassatus</name>
    <name type="common">Nematode worm</name>
    <dbReference type="NCBI Taxonomy" id="53992"/>
    <lineage>
        <taxon>Eukaryota</taxon>
        <taxon>Metazoa</taxon>
        <taxon>Ecdysozoa</taxon>
        <taxon>Nematoda</taxon>
        <taxon>Chromadorea</taxon>
        <taxon>Rhabditida</taxon>
        <taxon>Rhabditina</taxon>
        <taxon>Rhabditomorpha</taxon>
        <taxon>Strongyloidea</taxon>
        <taxon>Strongylidae</taxon>
        <taxon>Cylicocyclus</taxon>
    </lineage>
</organism>
<sequence>MLLNIWSHKTVLPRLRKFAYTCSWLRASAARTIRSLAMTTANPQQRQFALFRKFSTEVRPPPLVRRDERIRSMNCSFEEIAESEEEDNQLPERTSPEGRSPFAVADSPFAERRGSSPRNLSPTYARRRNAPRLCRGFSDPGPRRRQAPTMLGSVSPDRHEVGSDLLTLPPIPEAAASSGDCKDECNEV</sequence>
<reference evidence="2" key="1">
    <citation type="submission" date="2023-07" db="EMBL/GenBank/DDBJ databases">
        <authorList>
            <consortium name="CYATHOMIX"/>
        </authorList>
    </citation>
    <scope>NUCLEOTIDE SEQUENCE</scope>
    <source>
        <strain evidence="2">N/A</strain>
    </source>
</reference>
<feature type="region of interest" description="Disordered" evidence="1">
    <location>
        <begin position="80"/>
        <end position="188"/>
    </location>
</feature>
<evidence type="ECO:0000313" key="3">
    <source>
        <dbReference type="Proteomes" id="UP001176961"/>
    </source>
</evidence>
<comment type="caution">
    <text evidence="2">The sequence shown here is derived from an EMBL/GenBank/DDBJ whole genome shotgun (WGS) entry which is preliminary data.</text>
</comment>
<dbReference type="EMBL" id="CATQJL010000316">
    <property type="protein sequence ID" value="CAJ0608057.1"/>
    <property type="molecule type" value="Genomic_DNA"/>
</dbReference>
<evidence type="ECO:0000313" key="2">
    <source>
        <dbReference type="EMBL" id="CAJ0608057.1"/>
    </source>
</evidence>
<dbReference type="AlphaFoldDB" id="A0AA36HCB2"/>
<dbReference type="Proteomes" id="UP001176961">
    <property type="component" value="Unassembled WGS sequence"/>
</dbReference>
<name>A0AA36HCB2_CYLNA</name>
<accession>A0AA36HCB2</accession>
<gene>
    <name evidence="2" type="ORF">CYNAS_LOCUS20040</name>
</gene>
<keyword evidence="3" id="KW-1185">Reference proteome</keyword>
<protein>
    <submittedName>
        <fullName evidence="2">Uncharacterized protein</fullName>
    </submittedName>
</protein>
<feature type="compositionally biased region" description="Acidic residues" evidence="1">
    <location>
        <begin position="80"/>
        <end position="89"/>
    </location>
</feature>
<evidence type="ECO:0000256" key="1">
    <source>
        <dbReference type="SAM" id="MobiDB-lite"/>
    </source>
</evidence>